<evidence type="ECO:0000256" key="1">
    <source>
        <dbReference type="ARBA" id="ARBA00004370"/>
    </source>
</evidence>
<dbReference type="AGR" id="Xenbase:XB-GENE-13579854"/>
<evidence type="ECO:0000256" key="4">
    <source>
        <dbReference type="ARBA" id="ARBA00022989"/>
    </source>
</evidence>
<evidence type="ECO:0000256" key="6">
    <source>
        <dbReference type="SAM" id="MobiDB-lite"/>
    </source>
</evidence>
<dbReference type="Xenbase" id="XB-GENE-13579854">
    <property type="gene designation" value="tmem233"/>
</dbReference>
<dbReference type="Pfam" id="PF04505">
    <property type="entry name" value="CD225"/>
    <property type="match status" value="1"/>
</dbReference>
<protein>
    <submittedName>
        <fullName evidence="8 10">Transmembrane protein 233</fullName>
    </submittedName>
</protein>
<evidence type="ECO:0000313" key="8">
    <source>
        <dbReference type="Ensembl" id="ENSXETP00000103674"/>
    </source>
</evidence>
<dbReference type="Proteomes" id="UP000008143">
    <property type="component" value="Chromosome 1"/>
</dbReference>
<evidence type="ECO:0000256" key="3">
    <source>
        <dbReference type="ARBA" id="ARBA00022692"/>
    </source>
</evidence>
<evidence type="ECO:0000313" key="10">
    <source>
        <dbReference type="RefSeq" id="XP_004910663.1"/>
    </source>
</evidence>
<reference evidence="8" key="2">
    <citation type="submission" date="2021-03" db="UniProtKB">
        <authorList>
            <consortium name="Ensembl"/>
        </authorList>
    </citation>
    <scope>IDENTIFICATION</scope>
</reference>
<proteinExistence type="inferred from homology"/>
<evidence type="ECO:0000256" key="7">
    <source>
        <dbReference type="SAM" id="Phobius"/>
    </source>
</evidence>
<sequence length="108" mass="11899">MSQTPSNSEIKRALEESPETNIENDTPEGPRPSNYLILTIFACFCPAYPINIVAFVFSIMALNSYNDGDIEGSRRLGRNALYVSIASIIIGLLVIATYCIVHFTTHSV</sequence>
<dbReference type="RefSeq" id="XP_004910663.1">
    <property type="nucleotide sequence ID" value="XM_004910606.4"/>
</dbReference>
<dbReference type="PANTHER" id="PTHR14948:SF19">
    <property type="entry name" value="TRANSMEMBRANE PROTEIN 233"/>
    <property type="match status" value="1"/>
</dbReference>
<dbReference type="GeneTree" id="ENSGT00940000162372"/>
<keyword evidence="4 7" id="KW-1133">Transmembrane helix</keyword>
<feature type="region of interest" description="Disordered" evidence="6">
    <location>
        <begin position="1"/>
        <end position="31"/>
    </location>
</feature>
<accession>A0A803J729</accession>
<dbReference type="InterPro" id="IPR051423">
    <property type="entry name" value="CD225/Dispanin"/>
</dbReference>
<comment type="subcellular location">
    <subcellularLocation>
        <location evidence="1">Membrane</location>
    </subcellularLocation>
</comment>
<dbReference type="PANTHER" id="PTHR14948">
    <property type="entry name" value="NG5"/>
    <property type="match status" value="1"/>
</dbReference>
<dbReference type="GeneID" id="101731370"/>
<dbReference type="OrthoDB" id="9946633at2759"/>
<name>A0A803J729_XENTR</name>
<dbReference type="KEGG" id="xtr:101731370"/>
<evidence type="ECO:0000313" key="9">
    <source>
        <dbReference type="Proteomes" id="UP000008143"/>
    </source>
</evidence>
<dbReference type="Ensembl" id="ENSXETT00000106451">
    <property type="protein sequence ID" value="ENSXETP00000103674"/>
    <property type="gene ID" value="ENSXETG00000045548"/>
</dbReference>
<evidence type="ECO:0000256" key="5">
    <source>
        <dbReference type="ARBA" id="ARBA00023136"/>
    </source>
</evidence>
<reference evidence="8" key="1">
    <citation type="journal article" date="2010" name="Science">
        <title>The genome of the Western clawed frog Xenopus tropicalis.</title>
        <authorList>
            <person name="Hellsten U."/>
            <person name="Harland R.M."/>
            <person name="Gilchrist M.J."/>
            <person name="Hendrix D."/>
            <person name="Jurka J."/>
            <person name="Kapitonov V."/>
            <person name="Ovcharenko I."/>
            <person name="Putnam N.H."/>
            <person name="Shu S."/>
            <person name="Taher L."/>
            <person name="Blitz I.L."/>
            <person name="Blumberg B."/>
            <person name="Dichmann D.S."/>
            <person name="Dubchak I."/>
            <person name="Amaya E."/>
            <person name="Detter J.C."/>
            <person name="Fletcher R."/>
            <person name="Gerhard D.S."/>
            <person name="Goodstein D."/>
            <person name="Graves T."/>
            <person name="Grigoriev I.V."/>
            <person name="Grimwood J."/>
            <person name="Kawashima T."/>
            <person name="Lindquist E."/>
            <person name="Lucas S.M."/>
            <person name="Mead P.E."/>
            <person name="Mitros T."/>
            <person name="Ogino H."/>
            <person name="Ohta Y."/>
            <person name="Poliakov A.V."/>
            <person name="Pollet N."/>
            <person name="Robert J."/>
            <person name="Salamov A."/>
            <person name="Sater A.K."/>
            <person name="Schmutz J."/>
            <person name="Terry A."/>
            <person name="Vize P.D."/>
            <person name="Warren W.C."/>
            <person name="Wells D."/>
            <person name="Wills A."/>
            <person name="Wilson R.K."/>
            <person name="Zimmerman L.B."/>
            <person name="Zorn A.M."/>
            <person name="Grainger R."/>
            <person name="Grammer T."/>
            <person name="Khokha M.K."/>
            <person name="Richardson P.M."/>
            <person name="Rokhsar D.S."/>
        </authorList>
    </citation>
    <scope>NUCLEOTIDE SEQUENCE [LARGE SCALE GENOMIC DNA]</scope>
    <source>
        <strain evidence="8">Nigerian</strain>
    </source>
</reference>
<reference evidence="10" key="3">
    <citation type="submission" date="2025-04" db="UniProtKB">
        <authorList>
            <consortium name="RefSeq"/>
        </authorList>
    </citation>
    <scope>IDENTIFICATION</scope>
    <source>
        <strain evidence="10">Nigerian</strain>
        <tissue evidence="10">Liver and blood</tissue>
    </source>
</reference>
<organism evidence="8">
    <name type="scientific">Xenopus tropicalis</name>
    <name type="common">Western clawed frog</name>
    <name type="synonym">Silurana tropicalis</name>
    <dbReference type="NCBI Taxonomy" id="8364"/>
    <lineage>
        <taxon>Eukaryota</taxon>
        <taxon>Metazoa</taxon>
        <taxon>Chordata</taxon>
        <taxon>Craniata</taxon>
        <taxon>Vertebrata</taxon>
        <taxon>Euteleostomi</taxon>
        <taxon>Amphibia</taxon>
        <taxon>Batrachia</taxon>
        <taxon>Anura</taxon>
        <taxon>Pipoidea</taxon>
        <taxon>Pipidae</taxon>
        <taxon>Xenopodinae</taxon>
        <taxon>Xenopus</taxon>
        <taxon>Silurana</taxon>
    </lineage>
</organism>
<feature type="transmembrane region" description="Helical" evidence="7">
    <location>
        <begin position="35"/>
        <end position="59"/>
    </location>
</feature>
<evidence type="ECO:0000313" key="11">
    <source>
        <dbReference type="Xenbase" id="XB-GENE-13579854"/>
    </source>
</evidence>
<gene>
    <name evidence="8 10 11" type="primary">tmem233</name>
</gene>
<dbReference type="GO" id="GO:0016020">
    <property type="term" value="C:membrane"/>
    <property type="evidence" value="ECO:0000318"/>
    <property type="project" value="GO_Central"/>
</dbReference>
<keyword evidence="3 7" id="KW-0812">Transmembrane</keyword>
<feature type="transmembrane region" description="Helical" evidence="7">
    <location>
        <begin position="80"/>
        <end position="103"/>
    </location>
</feature>
<dbReference type="OMA" id="VHFTMER"/>
<keyword evidence="5 7" id="KW-0472">Membrane</keyword>
<dbReference type="InterPro" id="IPR007593">
    <property type="entry name" value="CD225/Dispanin_fam"/>
</dbReference>
<dbReference type="CTD" id="387890"/>
<comment type="similarity">
    <text evidence="2">Belongs to the CD225/Dispanin family.</text>
</comment>
<keyword evidence="9" id="KW-1185">Reference proteome</keyword>
<dbReference type="AlphaFoldDB" id="A0A803J729"/>
<evidence type="ECO:0000256" key="2">
    <source>
        <dbReference type="ARBA" id="ARBA00006843"/>
    </source>
</evidence>